<evidence type="ECO:0000313" key="7">
    <source>
        <dbReference type="Proteomes" id="UP000240987"/>
    </source>
</evidence>
<dbReference type="PROSITE" id="PS00589">
    <property type="entry name" value="PTS_HPR_SER"/>
    <property type="match status" value="1"/>
</dbReference>
<dbReference type="Pfam" id="PF00381">
    <property type="entry name" value="PTS-HPr"/>
    <property type="match status" value="1"/>
</dbReference>
<keyword evidence="3" id="KW-0963">Cytoplasm</keyword>
<organism evidence="6 7">
    <name type="scientific">Photobacterium frigidiphilum</name>
    <dbReference type="NCBI Taxonomy" id="264736"/>
    <lineage>
        <taxon>Bacteria</taxon>
        <taxon>Pseudomonadati</taxon>
        <taxon>Pseudomonadota</taxon>
        <taxon>Gammaproteobacteria</taxon>
        <taxon>Vibrionales</taxon>
        <taxon>Vibrionaceae</taxon>
        <taxon>Photobacterium</taxon>
    </lineage>
</organism>
<dbReference type="InterPro" id="IPR000032">
    <property type="entry name" value="HPr-like"/>
</dbReference>
<dbReference type="InterPro" id="IPR035895">
    <property type="entry name" value="HPr-like_sf"/>
</dbReference>
<keyword evidence="4" id="KW-0598">Phosphotransferase system</keyword>
<dbReference type="AlphaFoldDB" id="A0A2T3JDT5"/>
<comment type="similarity">
    <text evidence="2">Belongs to the HPr family.</text>
</comment>
<dbReference type="GO" id="GO:0005737">
    <property type="term" value="C:cytoplasm"/>
    <property type="evidence" value="ECO:0007669"/>
    <property type="project" value="UniProtKB-SubCell"/>
</dbReference>
<dbReference type="InterPro" id="IPR002114">
    <property type="entry name" value="PTS_HPr_Ser_P_site"/>
</dbReference>
<dbReference type="EMBL" id="PYMJ01000017">
    <property type="protein sequence ID" value="PSU47027.1"/>
    <property type="molecule type" value="Genomic_DNA"/>
</dbReference>
<evidence type="ECO:0000256" key="1">
    <source>
        <dbReference type="ARBA" id="ARBA00004496"/>
    </source>
</evidence>
<name>A0A2T3JDT5_9GAMM</name>
<dbReference type="GO" id="GO:0009401">
    <property type="term" value="P:phosphoenolpyruvate-dependent sugar phosphotransferase system"/>
    <property type="evidence" value="ECO:0007669"/>
    <property type="project" value="UniProtKB-KW"/>
</dbReference>
<dbReference type="SUPFAM" id="SSF55594">
    <property type="entry name" value="HPr-like"/>
    <property type="match status" value="1"/>
</dbReference>
<dbReference type="PROSITE" id="PS51350">
    <property type="entry name" value="PTS_HPR_DOM"/>
    <property type="match status" value="1"/>
</dbReference>
<dbReference type="OrthoDB" id="9798965at2"/>
<dbReference type="Gene3D" id="3.30.1340.10">
    <property type="entry name" value="HPr-like"/>
    <property type="match status" value="1"/>
</dbReference>
<dbReference type="PRINTS" id="PR00107">
    <property type="entry name" value="PHOSPHOCPHPR"/>
</dbReference>
<evidence type="ECO:0000256" key="3">
    <source>
        <dbReference type="ARBA" id="ARBA00022490"/>
    </source>
</evidence>
<proteinExistence type="inferred from homology"/>
<evidence type="ECO:0000256" key="4">
    <source>
        <dbReference type="ARBA" id="ARBA00022683"/>
    </source>
</evidence>
<dbReference type="Proteomes" id="UP000240987">
    <property type="component" value="Unassembled WGS sequence"/>
</dbReference>
<dbReference type="NCBIfam" id="TIGR01003">
    <property type="entry name" value="PTS_HPr_family"/>
    <property type="match status" value="1"/>
</dbReference>
<dbReference type="PANTHER" id="PTHR33705:SF2">
    <property type="entry name" value="PHOSPHOCARRIER PROTEIN NPR"/>
    <property type="match status" value="1"/>
</dbReference>
<keyword evidence="7" id="KW-1185">Reference proteome</keyword>
<dbReference type="RefSeq" id="WP_011219817.1">
    <property type="nucleotide sequence ID" value="NZ_JBALVU010000007.1"/>
</dbReference>
<feature type="domain" description="HPr" evidence="5">
    <location>
        <begin position="3"/>
        <end position="90"/>
    </location>
</feature>
<gene>
    <name evidence="6" type="ORF">C9J12_16375</name>
</gene>
<accession>A0A2T3JDT5</accession>
<evidence type="ECO:0000256" key="2">
    <source>
        <dbReference type="ARBA" id="ARBA00010736"/>
    </source>
</evidence>
<evidence type="ECO:0000259" key="5">
    <source>
        <dbReference type="PROSITE" id="PS51350"/>
    </source>
</evidence>
<dbReference type="InterPro" id="IPR050399">
    <property type="entry name" value="HPr"/>
</dbReference>
<dbReference type="PANTHER" id="PTHR33705">
    <property type="entry name" value="PHOSPHOCARRIER PROTEIN HPR"/>
    <property type="match status" value="1"/>
</dbReference>
<sequence>MPALSRELFIKNRLGLHARAAIKLVELTQSFEATITISNDEKSATADSVMGLLMLESAQGQQINVSAEGSDAEQALNAVTDLIEAGFDEDN</sequence>
<comment type="caution">
    <text evidence="6">The sequence shown here is derived from an EMBL/GenBank/DDBJ whole genome shotgun (WGS) entry which is preliminary data.</text>
</comment>
<protein>
    <submittedName>
        <fullName evidence="6">HPr family phosphocarrier protein</fullName>
    </submittedName>
</protein>
<comment type="subcellular location">
    <subcellularLocation>
        <location evidence="1">Cytoplasm</location>
    </subcellularLocation>
</comment>
<reference evidence="6 7" key="1">
    <citation type="submission" date="2018-01" db="EMBL/GenBank/DDBJ databases">
        <title>Whole genome sequencing of Histamine producing bacteria.</title>
        <authorList>
            <person name="Butler K."/>
        </authorList>
    </citation>
    <scope>NUCLEOTIDE SEQUENCE [LARGE SCALE GENOMIC DNA]</scope>
    <source>
        <strain evidence="6 7">JCM 12947</strain>
    </source>
</reference>
<evidence type="ECO:0000313" key="6">
    <source>
        <dbReference type="EMBL" id="PSU47027.1"/>
    </source>
</evidence>